<sequence>MCLVAKPLMYCRIQMPGVSGGLNLNENSERNTEYWYAGDSITRGQCGITINRMTDKYNGQFKCSLGFSGESNESEGTTNVTVARPPQNPPDLMVTPEFDRHFNAYSEDTSINAMCTVRDARPAADLSWFMGDDQITDGLSRLEIVESPTNLFTVHQNLTRKLTWKDNAKDLKCVATHIALDRVLSTIKQINVRFAPRPIPGTIEQFGFKVGDEGIISVQIQAYPKPRLTWYVDQESFPEGRMDSSQRFEAISARAMGNGTWEGQLLIMRVSADDVTRQYVLKATNDVGEQTYRVSISTSTEPEGSLELGTGPIIGIVVAVLVLLIALFMLGFARTTGRWCFAGTSFRRKKLFFHMVTCTQLLFSTS</sequence>
<keyword evidence="6" id="KW-1133">Transmembrane helix</keyword>
<evidence type="ECO:0000313" key="9">
    <source>
        <dbReference type="Proteomes" id="UP000027135"/>
    </source>
</evidence>
<dbReference type="FunCoup" id="A0A067REQ9">
    <property type="interactions" value="43"/>
</dbReference>
<evidence type="ECO:0000313" key="8">
    <source>
        <dbReference type="EMBL" id="KDR17387.1"/>
    </source>
</evidence>
<dbReference type="STRING" id="136037.A0A067REQ9"/>
<dbReference type="eggNOG" id="ENOG502QWSY">
    <property type="taxonomic scope" value="Eukaryota"/>
</dbReference>
<dbReference type="PANTHER" id="PTHR11640">
    <property type="entry name" value="NEPHRIN"/>
    <property type="match status" value="1"/>
</dbReference>
<dbReference type="EMBL" id="KK852740">
    <property type="protein sequence ID" value="KDR17387.1"/>
    <property type="molecule type" value="Genomic_DNA"/>
</dbReference>
<keyword evidence="3" id="KW-1015">Disulfide bond</keyword>
<dbReference type="PROSITE" id="PS50835">
    <property type="entry name" value="IG_LIKE"/>
    <property type="match status" value="1"/>
</dbReference>
<feature type="domain" description="Ig-like" evidence="7">
    <location>
        <begin position="90"/>
        <end position="185"/>
    </location>
</feature>
<feature type="transmembrane region" description="Helical" evidence="6">
    <location>
        <begin position="313"/>
        <end position="333"/>
    </location>
</feature>
<accession>A0A067REQ9</accession>
<keyword evidence="5" id="KW-0393">Immunoglobulin domain</keyword>
<dbReference type="Gene3D" id="2.60.40.10">
    <property type="entry name" value="Immunoglobulins"/>
    <property type="match status" value="2"/>
</dbReference>
<organism evidence="8 9">
    <name type="scientific">Zootermopsis nevadensis</name>
    <name type="common">Dampwood termite</name>
    <dbReference type="NCBI Taxonomy" id="136037"/>
    <lineage>
        <taxon>Eukaryota</taxon>
        <taxon>Metazoa</taxon>
        <taxon>Ecdysozoa</taxon>
        <taxon>Arthropoda</taxon>
        <taxon>Hexapoda</taxon>
        <taxon>Insecta</taxon>
        <taxon>Pterygota</taxon>
        <taxon>Neoptera</taxon>
        <taxon>Polyneoptera</taxon>
        <taxon>Dictyoptera</taxon>
        <taxon>Blattodea</taxon>
        <taxon>Blattoidea</taxon>
        <taxon>Termitoidae</taxon>
        <taxon>Termopsidae</taxon>
        <taxon>Zootermopsis</taxon>
    </lineage>
</organism>
<proteinExistence type="predicted"/>
<keyword evidence="4" id="KW-0325">Glycoprotein</keyword>
<dbReference type="AlphaFoldDB" id="A0A067REQ9"/>
<dbReference type="InterPro" id="IPR007110">
    <property type="entry name" value="Ig-like_dom"/>
</dbReference>
<evidence type="ECO:0000256" key="2">
    <source>
        <dbReference type="ARBA" id="ARBA00023136"/>
    </source>
</evidence>
<dbReference type="InParanoid" id="A0A067REQ9"/>
<dbReference type="InterPro" id="IPR036179">
    <property type="entry name" value="Ig-like_dom_sf"/>
</dbReference>
<keyword evidence="2 6" id="KW-0472">Membrane</keyword>
<dbReference type="InterPro" id="IPR013098">
    <property type="entry name" value="Ig_I-set"/>
</dbReference>
<comment type="subcellular location">
    <subcellularLocation>
        <location evidence="1">Membrane</location>
        <topology evidence="1">Single-pass type I membrane protein</topology>
    </subcellularLocation>
</comment>
<evidence type="ECO:0000256" key="3">
    <source>
        <dbReference type="ARBA" id="ARBA00023157"/>
    </source>
</evidence>
<dbReference type="Pfam" id="PF07679">
    <property type="entry name" value="I-set"/>
    <property type="match status" value="1"/>
</dbReference>
<name>A0A067REQ9_ZOONE</name>
<gene>
    <name evidence="8" type="ORF">L798_07826</name>
</gene>
<evidence type="ECO:0000259" key="7">
    <source>
        <dbReference type="PROSITE" id="PS50835"/>
    </source>
</evidence>
<protein>
    <submittedName>
        <fullName evidence="8">Fasciclin-3</fullName>
    </submittedName>
</protein>
<keyword evidence="9" id="KW-1185">Reference proteome</keyword>
<evidence type="ECO:0000256" key="1">
    <source>
        <dbReference type="ARBA" id="ARBA00004479"/>
    </source>
</evidence>
<dbReference type="OMA" id="HENGKQQ"/>
<evidence type="ECO:0000256" key="6">
    <source>
        <dbReference type="SAM" id="Phobius"/>
    </source>
</evidence>
<dbReference type="GO" id="GO:0016020">
    <property type="term" value="C:membrane"/>
    <property type="evidence" value="ECO:0007669"/>
    <property type="project" value="UniProtKB-SubCell"/>
</dbReference>
<dbReference type="InterPro" id="IPR013783">
    <property type="entry name" value="Ig-like_fold"/>
</dbReference>
<dbReference type="CDD" id="cd00096">
    <property type="entry name" value="Ig"/>
    <property type="match status" value="1"/>
</dbReference>
<dbReference type="Pfam" id="PF08205">
    <property type="entry name" value="C2-set_2"/>
    <property type="match status" value="1"/>
</dbReference>
<dbReference type="InterPro" id="IPR051275">
    <property type="entry name" value="Cell_adhesion_signaling"/>
</dbReference>
<keyword evidence="6" id="KW-0812">Transmembrane</keyword>
<dbReference type="Proteomes" id="UP000027135">
    <property type="component" value="Unassembled WGS sequence"/>
</dbReference>
<evidence type="ECO:0000256" key="5">
    <source>
        <dbReference type="ARBA" id="ARBA00023319"/>
    </source>
</evidence>
<evidence type="ECO:0000256" key="4">
    <source>
        <dbReference type="ARBA" id="ARBA00023180"/>
    </source>
</evidence>
<dbReference type="SUPFAM" id="SSF48726">
    <property type="entry name" value="Immunoglobulin"/>
    <property type="match status" value="2"/>
</dbReference>
<dbReference type="InterPro" id="IPR013162">
    <property type="entry name" value="CD80_C2-set"/>
</dbReference>
<reference evidence="8 9" key="1">
    <citation type="journal article" date="2014" name="Nat. Commun.">
        <title>Molecular traces of alternative social organization in a termite genome.</title>
        <authorList>
            <person name="Terrapon N."/>
            <person name="Li C."/>
            <person name="Robertson H.M."/>
            <person name="Ji L."/>
            <person name="Meng X."/>
            <person name="Booth W."/>
            <person name="Chen Z."/>
            <person name="Childers C.P."/>
            <person name="Glastad K.M."/>
            <person name="Gokhale K."/>
            <person name="Gowin J."/>
            <person name="Gronenberg W."/>
            <person name="Hermansen R.A."/>
            <person name="Hu H."/>
            <person name="Hunt B.G."/>
            <person name="Huylmans A.K."/>
            <person name="Khalil S.M."/>
            <person name="Mitchell R.D."/>
            <person name="Munoz-Torres M.C."/>
            <person name="Mustard J.A."/>
            <person name="Pan H."/>
            <person name="Reese J.T."/>
            <person name="Scharf M.E."/>
            <person name="Sun F."/>
            <person name="Vogel H."/>
            <person name="Xiao J."/>
            <person name="Yang W."/>
            <person name="Yang Z."/>
            <person name="Yang Z."/>
            <person name="Zhou J."/>
            <person name="Zhu J."/>
            <person name="Brent C.S."/>
            <person name="Elsik C.G."/>
            <person name="Goodisman M.A."/>
            <person name="Liberles D.A."/>
            <person name="Roe R.M."/>
            <person name="Vargo E.L."/>
            <person name="Vilcinskas A."/>
            <person name="Wang J."/>
            <person name="Bornberg-Bauer E."/>
            <person name="Korb J."/>
            <person name="Zhang G."/>
            <person name="Liebig J."/>
        </authorList>
    </citation>
    <scope>NUCLEOTIDE SEQUENCE [LARGE SCALE GENOMIC DNA]</scope>
    <source>
        <tissue evidence="8">Whole organism</tissue>
    </source>
</reference>